<reference evidence="2 3" key="1">
    <citation type="submission" date="2019-03" db="EMBL/GenBank/DDBJ databases">
        <title>Genomic Encyclopedia of Type Strains, Phase III (KMG-III): the genomes of soil and plant-associated and newly described type strains.</title>
        <authorList>
            <person name="Whitman W."/>
        </authorList>
    </citation>
    <scope>NUCLEOTIDE SEQUENCE [LARGE SCALE GENOMIC DNA]</scope>
    <source>
        <strain evidence="2 3">CECT 7378</strain>
    </source>
</reference>
<organism evidence="2 3">
    <name type="scientific">Marinomonas balearica</name>
    <dbReference type="NCBI Taxonomy" id="491947"/>
    <lineage>
        <taxon>Bacteria</taxon>
        <taxon>Pseudomonadati</taxon>
        <taxon>Pseudomonadota</taxon>
        <taxon>Gammaproteobacteria</taxon>
        <taxon>Oceanospirillales</taxon>
        <taxon>Oceanospirillaceae</taxon>
        <taxon>Marinomonas</taxon>
    </lineage>
</organism>
<keyword evidence="1" id="KW-0732">Signal</keyword>
<accession>A0A4R6MAJ2</accession>
<sequence>MKAATLLLIAFATTLLSGCNGVSLSEVDLNKEIATRLSEHQPDQIRLTMEDKTLDLVLLVQSATVDLSSDFGGIVKIDLKTDIQGKIAAFGRTLTMTTELIPKLESGVRLEEDRVYLVAPKLTEVTVQGTNFSDQILRSTLGSVHDELEQAIARYFDKHPVYTLDHNATEKLAATLVDEIQVTDDAIEFAMF</sequence>
<dbReference type="Proteomes" id="UP000294656">
    <property type="component" value="Unassembled WGS sequence"/>
</dbReference>
<keyword evidence="3" id="KW-1185">Reference proteome</keyword>
<feature type="chain" id="PRO_5020301093" evidence="1">
    <location>
        <begin position="18"/>
        <end position="192"/>
    </location>
</feature>
<evidence type="ECO:0000313" key="3">
    <source>
        <dbReference type="Proteomes" id="UP000294656"/>
    </source>
</evidence>
<comment type="caution">
    <text evidence="2">The sequence shown here is derived from an EMBL/GenBank/DDBJ whole genome shotgun (WGS) entry which is preliminary data.</text>
</comment>
<dbReference type="RefSeq" id="WP_133503520.1">
    <property type="nucleotide sequence ID" value="NZ_SNXC01000011.1"/>
</dbReference>
<dbReference type="InterPro" id="IPR010835">
    <property type="entry name" value="DUF1439"/>
</dbReference>
<gene>
    <name evidence="2" type="ORF">DFP79_1728</name>
</gene>
<dbReference type="Pfam" id="PF07273">
    <property type="entry name" value="DUF1439"/>
    <property type="match status" value="1"/>
</dbReference>
<protein>
    <submittedName>
        <fullName evidence="2">Uncharacterized protein DUF1439</fullName>
    </submittedName>
</protein>
<feature type="signal peptide" evidence="1">
    <location>
        <begin position="1"/>
        <end position="17"/>
    </location>
</feature>
<evidence type="ECO:0000256" key="1">
    <source>
        <dbReference type="SAM" id="SignalP"/>
    </source>
</evidence>
<dbReference type="Gene3D" id="3.15.10.40">
    <property type="entry name" value="Uncharacterised protein PF07273, DUF1439"/>
    <property type="match status" value="1"/>
</dbReference>
<dbReference type="OrthoDB" id="5688063at2"/>
<proteinExistence type="predicted"/>
<evidence type="ECO:0000313" key="2">
    <source>
        <dbReference type="EMBL" id="TDO98095.1"/>
    </source>
</evidence>
<dbReference type="PROSITE" id="PS51257">
    <property type="entry name" value="PROKAR_LIPOPROTEIN"/>
    <property type="match status" value="1"/>
</dbReference>
<dbReference type="EMBL" id="SNXC01000011">
    <property type="protein sequence ID" value="TDO98095.1"/>
    <property type="molecule type" value="Genomic_DNA"/>
</dbReference>
<dbReference type="AlphaFoldDB" id="A0A4R6MAJ2"/>
<name>A0A4R6MAJ2_9GAMM</name>